<keyword evidence="9 13" id="KW-1133">Transmembrane helix</keyword>
<keyword evidence="6 13" id="KW-0812">Transmembrane</keyword>
<accession>A0ABT6I9W4</accession>
<dbReference type="PANTHER" id="PTHR30529:SF1">
    <property type="entry name" value="CYTOCHROME B561 HOMOLOG 2"/>
    <property type="match status" value="1"/>
</dbReference>
<keyword evidence="8" id="KW-0249">Electron transport</keyword>
<protein>
    <submittedName>
        <fullName evidence="15">Cytochrome B</fullName>
    </submittedName>
</protein>
<dbReference type="Proteomes" id="UP001162135">
    <property type="component" value="Unassembled WGS sequence"/>
</dbReference>
<evidence type="ECO:0000256" key="10">
    <source>
        <dbReference type="ARBA" id="ARBA00023004"/>
    </source>
</evidence>
<sequence>MIVTCHWAESTRGMNGRRARHPTRCCESWHDRGSAGDPVRAVARRRKPRQENETMLKDSPRAYGRVTRILHWLVAVLIVTQLSSVFVNAVWKDNAFSQAIFPWHTTIGVSVLILMAVRTSWAFSQHRHRPRHEGRLQRLAIVGHMTMYALLILMPLSGALMTWGMGYGVHVFGKAWFAGADVPWAASFGGLHGTFAWLLTLMIVGHVCMAMYHHFRLRDGTLRRMLGPAPD</sequence>
<evidence type="ECO:0000313" key="15">
    <source>
        <dbReference type="EMBL" id="MDH4574492.1"/>
    </source>
</evidence>
<evidence type="ECO:0000256" key="6">
    <source>
        <dbReference type="ARBA" id="ARBA00022692"/>
    </source>
</evidence>
<dbReference type="Pfam" id="PF01292">
    <property type="entry name" value="Ni_hydr_CYTB"/>
    <property type="match status" value="1"/>
</dbReference>
<evidence type="ECO:0000256" key="8">
    <source>
        <dbReference type="ARBA" id="ARBA00022982"/>
    </source>
</evidence>
<dbReference type="PANTHER" id="PTHR30529">
    <property type="entry name" value="CYTOCHROME B561"/>
    <property type="match status" value="1"/>
</dbReference>
<dbReference type="EMBL" id="PGFS01000001">
    <property type="protein sequence ID" value="MDH4574492.1"/>
    <property type="molecule type" value="Genomic_DNA"/>
</dbReference>
<feature type="transmembrane region" description="Helical" evidence="13">
    <location>
        <begin position="103"/>
        <end position="124"/>
    </location>
</feature>
<evidence type="ECO:0000256" key="12">
    <source>
        <dbReference type="ARBA" id="ARBA00037975"/>
    </source>
</evidence>
<comment type="subcellular location">
    <subcellularLocation>
        <location evidence="2">Cell membrane</location>
        <topology evidence="2">Multi-pass membrane protein</topology>
    </subcellularLocation>
</comment>
<comment type="cofactor">
    <cofactor evidence="1">
        <name>heme b</name>
        <dbReference type="ChEBI" id="CHEBI:60344"/>
    </cofactor>
</comment>
<keyword evidence="10" id="KW-0408">Iron</keyword>
<feature type="transmembrane region" description="Helical" evidence="13">
    <location>
        <begin position="145"/>
        <end position="166"/>
    </location>
</feature>
<feature type="transmembrane region" description="Helical" evidence="13">
    <location>
        <begin position="195"/>
        <end position="215"/>
    </location>
</feature>
<feature type="transmembrane region" description="Helical" evidence="13">
    <location>
        <begin position="69"/>
        <end position="91"/>
    </location>
</feature>
<keyword evidence="16" id="KW-1185">Reference proteome</keyword>
<evidence type="ECO:0000256" key="9">
    <source>
        <dbReference type="ARBA" id="ARBA00022989"/>
    </source>
</evidence>
<comment type="caution">
    <text evidence="15">The sequence shown here is derived from an EMBL/GenBank/DDBJ whole genome shotgun (WGS) entry which is preliminary data.</text>
</comment>
<reference evidence="15" key="2">
    <citation type="submission" date="2017-11" db="EMBL/GenBank/DDBJ databases">
        <authorList>
            <person name="Das S.K."/>
        </authorList>
    </citation>
    <scope>NUCLEOTIDE SEQUENCE</scope>
    <source>
        <strain evidence="15">S4-41</strain>
    </source>
</reference>
<evidence type="ECO:0000256" key="7">
    <source>
        <dbReference type="ARBA" id="ARBA00022723"/>
    </source>
</evidence>
<evidence type="ECO:0000256" key="11">
    <source>
        <dbReference type="ARBA" id="ARBA00023136"/>
    </source>
</evidence>
<comment type="similarity">
    <text evidence="12">Belongs to the cytochrome b561 family.</text>
</comment>
<keyword evidence="3" id="KW-0813">Transport</keyword>
<keyword evidence="4" id="KW-1003">Cell membrane</keyword>
<dbReference type="Gene3D" id="1.20.950.20">
    <property type="entry name" value="Transmembrane di-heme cytochromes, Chain C"/>
    <property type="match status" value="1"/>
</dbReference>
<name>A0ABT6I9W4_9GAMM</name>
<keyword evidence="7" id="KW-0479">Metal-binding</keyword>
<evidence type="ECO:0000256" key="4">
    <source>
        <dbReference type="ARBA" id="ARBA00022475"/>
    </source>
</evidence>
<keyword evidence="11 13" id="KW-0472">Membrane</keyword>
<proteinExistence type="inferred from homology"/>
<evidence type="ECO:0000313" key="16">
    <source>
        <dbReference type="Proteomes" id="UP001162135"/>
    </source>
</evidence>
<dbReference type="InterPro" id="IPR011577">
    <property type="entry name" value="Cyt_b561_bac/Ni-Hgenase"/>
</dbReference>
<evidence type="ECO:0000256" key="5">
    <source>
        <dbReference type="ARBA" id="ARBA00022617"/>
    </source>
</evidence>
<gene>
    <name evidence="15" type="ORF">CUR86_20095</name>
</gene>
<organism evidence="15 16">
    <name type="scientific">Salinicola acroporae</name>
    <dbReference type="NCBI Taxonomy" id="1541440"/>
    <lineage>
        <taxon>Bacteria</taxon>
        <taxon>Pseudomonadati</taxon>
        <taxon>Pseudomonadota</taxon>
        <taxon>Gammaproteobacteria</taxon>
        <taxon>Oceanospirillales</taxon>
        <taxon>Halomonadaceae</taxon>
        <taxon>Salinicola</taxon>
    </lineage>
</organism>
<dbReference type="InterPro" id="IPR052168">
    <property type="entry name" value="Cytochrome_b561_oxidase"/>
</dbReference>
<keyword evidence="5" id="KW-0349">Heme</keyword>
<dbReference type="InterPro" id="IPR016174">
    <property type="entry name" value="Di-haem_cyt_TM"/>
</dbReference>
<evidence type="ECO:0000256" key="3">
    <source>
        <dbReference type="ARBA" id="ARBA00022448"/>
    </source>
</evidence>
<dbReference type="SUPFAM" id="SSF81342">
    <property type="entry name" value="Transmembrane di-heme cytochromes"/>
    <property type="match status" value="1"/>
</dbReference>
<evidence type="ECO:0000259" key="14">
    <source>
        <dbReference type="Pfam" id="PF01292"/>
    </source>
</evidence>
<evidence type="ECO:0000256" key="2">
    <source>
        <dbReference type="ARBA" id="ARBA00004651"/>
    </source>
</evidence>
<evidence type="ECO:0000256" key="1">
    <source>
        <dbReference type="ARBA" id="ARBA00001970"/>
    </source>
</evidence>
<feature type="domain" description="Cytochrome b561 bacterial/Ni-hydrogenase" evidence="14">
    <location>
        <begin position="63"/>
        <end position="227"/>
    </location>
</feature>
<evidence type="ECO:0000256" key="13">
    <source>
        <dbReference type="SAM" id="Phobius"/>
    </source>
</evidence>
<reference evidence="15" key="1">
    <citation type="journal article" date="2015" name="Antonie Van Leeuwenhoek">
        <title>Comparative 16S rRNA signatures and multilocus sequence analysis for the genus Salinicola and description of Salinicola acroporae sp. nov., isolated from coral Acropora digitifera.</title>
        <authorList>
            <person name="Lepcha R.T."/>
            <person name="Poddar A."/>
            <person name="Schumann P."/>
            <person name="Das S.K."/>
        </authorList>
    </citation>
    <scope>NUCLEOTIDE SEQUENCE</scope>
    <source>
        <strain evidence="15">S4-41</strain>
    </source>
</reference>